<dbReference type="PANTHER" id="PTHR34930:SF5">
    <property type="entry name" value="JUPITER MICROTUBULE ASSOCIATED HOMOLOG 2"/>
    <property type="match status" value="1"/>
</dbReference>
<keyword evidence="9" id="KW-1185">Reference proteome</keyword>
<dbReference type="GeneTree" id="ENSGT00390000007652"/>
<dbReference type="AGR" id="Xenbase:XB-GENE-971048"/>
<evidence type="ECO:0000256" key="7">
    <source>
        <dbReference type="SAM" id="MobiDB-lite"/>
    </source>
</evidence>
<evidence type="ECO:0000313" key="10">
    <source>
        <dbReference type="RefSeq" id="XP_012825626.1"/>
    </source>
</evidence>
<sequence>MTSTHSFQGLDSESKPSSRVLKPPGGGSSCIFSGSDETPAPSRSHKMASNIFGSQAEPENMSKRSNPPGGKPSGIFQEPDPVQAASRVNPPGGKGSNIFGEAKLTTSPKAHPNKPKDNINIFETDASKGSTPVKAAPSPAKPQEQKIPVAKEEKVVVPDPALAAHEPHLGPRPRSHNRVLNPPGGKSSVTFY</sequence>
<dbReference type="PANTHER" id="PTHR34930">
    <property type="entry name" value="GEO05313P1"/>
    <property type="match status" value="1"/>
</dbReference>
<evidence type="ECO:0000313" key="8">
    <source>
        <dbReference type="Ensembl" id="ENSXETP00000058606"/>
    </source>
</evidence>
<accession>A0A6I8PKV3</accession>
<evidence type="ECO:0000256" key="5">
    <source>
        <dbReference type="ARBA" id="ARBA00022553"/>
    </source>
</evidence>
<feature type="region of interest" description="Disordered" evidence="7">
    <location>
        <begin position="1"/>
        <end position="192"/>
    </location>
</feature>
<dbReference type="AlphaFoldDB" id="A0A6I8PKV3"/>
<comment type="similarity">
    <text evidence="3">Belongs to the JUPITER family.</text>
</comment>
<dbReference type="OMA" id="RQFINPP"/>
<organism evidence="8">
    <name type="scientific">Xenopus tropicalis</name>
    <name type="common">Western clawed frog</name>
    <name type="synonym">Silurana tropicalis</name>
    <dbReference type="NCBI Taxonomy" id="8364"/>
    <lineage>
        <taxon>Eukaryota</taxon>
        <taxon>Metazoa</taxon>
        <taxon>Chordata</taxon>
        <taxon>Craniata</taxon>
        <taxon>Vertebrata</taxon>
        <taxon>Euteleostomi</taxon>
        <taxon>Amphibia</taxon>
        <taxon>Batrachia</taxon>
        <taxon>Anura</taxon>
        <taxon>Pipoidea</taxon>
        <taxon>Pipidae</taxon>
        <taxon>Xenopodinae</taxon>
        <taxon>Xenopus</taxon>
        <taxon>Silurana</taxon>
    </lineage>
</organism>
<evidence type="ECO:0000256" key="2">
    <source>
        <dbReference type="ARBA" id="ARBA00004496"/>
    </source>
</evidence>
<dbReference type="Xenbase" id="XB-GENE-971048">
    <property type="gene designation" value="jpt2"/>
</dbReference>
<dbReference type="Bgee" id="ENSXETG00000034338">
    <property type="expression patterns" value="Expressed in skeletal muscle tissue and 13 other cell types or tissues"/>
</dbReference>
<dbReference type="RefSeq" id="XP_012825626.1">
    <property type="nucleotide sequence ID" value="XM_012970172.2"/>
</dbReference>
<keyword evidence="4" id="KW-0963">Cytoplasm</keyword>
<dbReference type="GO" id="GO:0005737">
    <property type="term" value="C:cytoplasm"/>
    <property type="evidence" value="ECO:0007669"/>
    <property type="project" value="UniProtKB-SubCell"/>
</dbReference>
<evidence type="ECO:0000313" key="11">
    <source>
        <dbReference type="Xenbase" id="XB-GENE-971048"/>
    </source>
</evidence>
<dbReference type="Ensembl" id="ENSXETT00000062950">
    <property type="protein sequence ID" value="ENSXETP00000058606"/>
    <property type="gene ID" value="ENSXETG00000034338"/>
</dbReference>
<dbReference type="Proteomes" id="UP000008143">
    <property type="component" value="Chromosome 9"/>
</dbReference>
<evidence type="ECO:0000256" key="4">
    <source>
        <dbReference type="ARBA" id="ARBA00022490"/>
    </source>
</evidence>
<dbReference type="InterPro" id="IPR033335">
    <property type="entry name" value="JUPITER"/>
</dbReference>
<evidence type="ECO:0000256" key="1">
    <source>
        <dbReference type="ARBA" id="ARBA00004123"/>
    </source>
</evidence>
<keyword evidence="5" id="KW-0597">Phosphoprotein</keyword>
<protein>
    <submittedName>
        <fullName evidence="8 10">Jupiter microtubule associated homolog 2</fullName>
    </submittedName>
</protein>
<dbReference type="OrthoDB" id="6367565at2759"/>
<comment type="subcellular location">
    <subcellularLocation>
        <location evidence="2">Cytoplasm</location>
    </subcellularLocation>
    <subcellularLocation>
        <location evidence="1">Nucleus</location>
    </subcellularLocation>
</comment>
<reference evidence="8" key="2">
    <citation type="submission" date="2020-05" db="UniProtKB">
        <authorList>
            <consortium name="Ensembl"/>
        </authorList>
    </citation>
    <scope>IDENTIFICATION</scope>
</reference>
<gene>
    <name evidence="8 10 11" type="primary">jpt2</name>
    <name evidence="10" type="synonym">hn1l</name>
</gene>
<dbReference type="GO" id="GO:0005634">
    <property type="term" value="C:nucleus"/>
    <property type="evidence" value="ECO:0000318"/>
    <property type="project" value="GO_Central"/>
</dbReference>
<reference evidence="8" key="1">
    <citation type="journal article" date="2010" name="Science">
        <title>The genome of the Western clawed frog Xenopus tropicalis.</title>
        <authorList>
            <person name="Hellsten U."/>
            <person name="Harland R.M."/>
            <person name="Gilchrist M.J."/>
            <person name="Hendrix D."/>
            <person name="Jurka J."/>
            <person name="Kapitonov V."/>
            <person name="Ovcharenko I."/>
            <person name="Putnam N.H."/>
            <person name="Shu S."/>
            <person name="Taher L."/>
            <person name="Blitz I.L."/>
            <person name="Blumberg B."/>
            <person name="Dichmann D.S."/>
            <person name="Dubchak I."/>
            <person name="Amaya E."/>
            <person name="Detter J.C."/>
            <person name="Fletcher R."/>
            <person name="Gerhard D.S."/>
            <person name="Goodstein D."/>
            <person name="Graves T."/>
            <person name="Grigoriev I.V."/>
            <person name="Grimwood J."/>
            <person name="Kawashima T."/>
            <person name="Lindquist E."/>
            <person name="Lucas S.M."/>
            <person name="Mead P.E."/>
            <person name="Mitros T."/>
            <person name="Ogino H."/>
            <person name="Ohta Y."/>
            <person name="Poliakov A.V."/>
            <person name="Pollet N."/>
            <person name="Robert J."/>
            <person name="Salamov A."/>
            <person name="Sater A.K."/>
            <person name="Schmutz J."/>
            <person name="Terry A."/>
            <person name="Vize P.D."/>
            <person name="Warren W.C."/>
            <person name="Wells D."/>
            <person name="Wills A."/>
            <person name="Wilson R.K."/>
            <person name="Zimmerman L.B."/>
            <person name="Zorn A.M."/>
            <person name="Grainger R."/>
            <person name="Grammer T."/>
            <person name="Khokha M.K."/>
            <person name="Richardson P.M."/>
            <person name="Rokhsar D.S."/>
        </authorList>
    </citation>
    <scope>NUCLEOTIDE SEQUENCE [LARGE SCALE GENOMIC DNA]</scope>
    <source>
        <strain evidence="8">Nigerian</strain>
    </source>
</reference>
<proteinExistence type="inferred from homology"/>
<name>A0A6I8PKV3_XENTR</name>
<evidence type="ECO:0000256" key="3">
    <source>
        <dbReference type="ARBA" id="ARBA00008329"/>
    </source>
</evidence>
<dbReference type="CTD" id="90861"/>
<evidence type="ECO:0000256" key="6">
    <source>
        <dbReference type="ARBA" id="ARBA00023242"/>
    </source>
</evidence>
<evidence type="ECO:0000313" key="9">
    <source>
        <dbReference type="Proteomes" id="UP000008143"/>
    </source>
</evidence>
<reference evidence="10" key="3">
    <citation type="submission" date="2025-04" db="UniProtKB">
        <authorList>
            <consortium name="RefSeq"/>
        </authorList>
    </citation>
    <scope>IDENTIFICATION</scope>
    <source>
        <strain evidence="10">Nigerian</strain>
        <tissue evidence="10">Liver and blood</tissue>
    </source>
</reference>
<keyword evidence="6" id="KW-0539">Nucleus</keyword>
<feature type="compositionally biased region" description="Polar residues" evidence="7">
    <location>
        <begin position="1"/>
        <end position="17"/>
    </location>
</feature>
<dbReference type="GeneID" id="100216034"/>
<dbReference type="Pfam" id="PF17054">
    <property type="entry name" value="JUPITER"/>
    <property type="match status" value="1"/>
</dbReference>